<evidence type="ECO:0000256" key="8">
    <source>
        <dbReference type="ARBA" id="ARBA00023054"/>
    </source>
</evidence>
<feature type="domain" description="T-SNARE coiled-coil homology" evidence="13">
    <location>
        <begin position="208"/>
        <end position="270"/>
    </location>
</feature>
<accession>A0A1U7LMM8</accession>
<dbReference type="OMA" id="NRKMCII"/>
<dbReference type="SMART" id="SM00397">
    <property type="entry name" value="t_SNARE"/>
    <property type="match status" value="1"/>
</dbReference>
<evidence type="ECO:0000256" key="2">
    <source>
        <dbReference type="ARBA" id="ARBA00009063"/>
    </source>
</evidence>
<dbReference type="Proteomes" id="UP000186594">
    <property type="component" value="Unassembled WGS sequence"/>
</dbReference>
<dbReference type="PANTHER" id="PTHR19957">
    <property type="entry name" value="SYNTAXIN"/>
    <property type="match status" value="1"/>
</dbReference>
<dbReference type="GO" id="GO:0000149">
    <property type="term" value="F:SNARE binding"/>
    <property type="evidence" value="ECO:0007669"/>
    <property type="project" value="TreeGrafter"/>
</dbReference>
<protein>
    <submittedName>
        <fullName evidence="14">t-SNARE affecting a late Golgi compartment protein 2</fullName>
    </submittedName>
</protein>
<comment type="similarity">
    <text evidence="2">Belongs to the syntaxin family.</text>
</comment>
<keyword evidence="3" id="KW-0813">Transport</keyword>
<dbReference type="GO" id="GO:0006906">
    <property type="term" value="P:vesicle fusion"/>
    <property type="evidence" value="ECO:0007669"/>
    <property type="project" value="TreeGrafter"/>
</dbReference>
<proteinExistence type="inferred from homology"/>
<dbReference type="GO" id="GO:0031201">
    <property type="term" value="C:SNARE complex"/>
    <property type="evidence" value="ECO:0007669"/>
    <property type="project" value="TreeGrafter"/>
</dbReference>
<dbReference type="InterPro" id="IPR000727">
    <property type="entry name" value="T_SNARE_dom"/>
</dbReference>
<dbReference type="SUPFAM" id="SSF47661">
    <property type="entry name" value="t-snare proteins"/>
    <property type="match status" value="1"/>
</dbReference>
<dbReference type="PROSITE" id="PS50192">
    <property type="entry name" value="T_SNARE"/>
    <property type="match status" value="1"/>
</dbReference>
<feature type="region of interest" description="Disordered" evidence="11">
    <location>
        <begin position="307"/>
        <end position="326"/>
    </location>
</feature>
<gene>
    <name evidence="14" type="ORF">NEOLI_002539</name>
</gene>
<evidence type="ECO:0000313" key="14">
    <source>
        <dbReference type="EMBL" id="OLL23899.1"/>
    </source>
</evidence>
<dbReference type="Gene3D" id="1.20.58.70">
    <property type="match status" value="1"/>
</dbReference>
<comment type="subcellular location">
    <subcellularLocation>
        <location evidence="1">Golgi apparatus membrane</location>
        <topology evidence="1">Single-pass type IV membrane protein</topology>
    </subcellularLocation>
</comment>
<keyword evidence="5" id="KW-0653">Protein transport</keyword>
<keyword evidence="8 10" id="KW-0175">Coiled coil</keyword>
<keyword evidence="4 12" id="KW-0812">Transmembrane</keyword>
<evidence type="ECO:0000256" key="12">
    <source>
        <dbReference type="SAM" id="Phobius"/>
    </source>
</evidence>
<dbReference type="Pfam" id="PF05739">
    <property type="entry name" value="SNARE"/>
    <property type="match status" value="1"/>
</dbReference>
<dbReference type="GO" id="GO:0000139">
    <property type="term" value="C:Golgi membrane"/>
    <property type="evidence" value="ECO:0007669"/>
    <property type="project" value="UniProtKB-SubCell"/>
</dbReference>
<keyword evidence="9 12" id="KW-0472">Membrane</keyword>
<sequence>MATRNRTNLYISYRQSYTHHPTGPIKYNAFRIADDDERQGLITGGTDLVIEMDILPPRWADISDQVADILETVRKKSFRLDKLHEKHALPGFVDRRDEEREIEQLTHEITQSFRECQQLIKRVQKQAQELDSDAQVVMAHNIQVSLASKVQDLSTQFRKKQSAYLKRLRMGAGTGIDRTGTSISDDGFTDISPTQSTQLQWSNVQPSDAAIIQREREIDDIAKGIIELADIFKDLQSMVIDQGTLLDRIDYNVETASRHVKAANVELDQAANYHKQTRKRKIMLLLVLLIVGMVIILFIRLGTASEPVTPKHTSPSIPQHGHYVNR</sequence>
<comment type="caution">
    <text evidence="14">The sequence shown here is derived from an EMBL/GenBank/DDBJ whole genome shotgun (WGS) entry which is preliminary data.</text>
</comment>
<dbReference type="AlphaFoldDB" id="A0A1U7LMM8"/>
<dbReference type="STRING" id="1198029.A0A1U7LMM8"/>
<keyword evidence="15" id="KW-1185">Reference proteome</keyword>
<dbReference type="InterPro" id="IPR010989">
    <property type="entry name" value="SNARE"/>
</dbReference>
<dbReference type="CDD" id="cd15845">
    <property type="entry name" value="SNARE_syntaxin16"/>
    <property type="match status" value="1"/>
</dbReference>
<feature type="transmembrane region" description="Helical" evidence="12">
    <location>
        <begin position="282"/>
        <end position="301"/>
    </location>
</feature>
<keyword evidence="7" id="KW-0333">Golgi apparatus</keyword>
<evidence type="ECO:0000256" key="9">
    <source>
        <dbReference type="ARBA" id="ARBA00023136"/>
    </source>
</evidence>
<feature type="coiled-coil region" evidence="10">
    <location>
        <begin position="95"/>
        <end position="133"/>
    </location>
</feature>
<dbReference type="OrthoDB" id="10251371at2759"/>
<dbReference type="PROSITE" id="PS00914">
    <property type="entry name" value="SYNTAXIN"/>
    <property type="match status" value="1"/>
</dbReference>
<dbReference type="GO" id="GO:0005484">
    <property type="term" value="F:SNAP receptor activity"/>
    <property type="evidence" value="ECO:0007669"/>
    <property type="project" value="InterPro"/>
</dbReference>
<dbReference type="PANTHER" id="PTHR19957:SF83">
    <property type="entry name" value="SYNTAXIN-16"/>
    <property type="match status" value="1"/>
</dbReference>
<evidence type="ECO:0000256" key="6">
    <source>
        <dbReference type="ARBA" id="ARBA00022989"/>
    </source>
</evidence>
<dbReference type="InterPro" id="IPR045242">
    <property type="entry name" value="Syntaxin"/>
</dbReference>
<dbReference type="InterPro" id="IPR006012">
    <property type="entry name" value="Syntaxin/epimorphin_CS"/>
</dbReference>
<evidence type="ECO:0000256" key="10">
    <source>
        <dbReference type="SAM" id="Coils"/>
    </source>
</evidence>
<evidence type="ECO:0000313" key="15">
    <source>
        <dbReference type="Proteomes" id="UP000186594"/>
    </source>
</evidence>
<evidence type="ECO:0000256" key="7">
    <source>
        <dbReference type="ARBA" id="ARBA00023034"/>
    </source>
</evidence>
<evidence type="ECO:0000256" key="3">
    <source>
        <dbReference type="ARBA" id="ARBA00022448"/>
    </source>
</evidence>
<dbReference type="EMBL" id="LXFE01001113">
    <property type="protein sequence ID" value="OLL23899.1"/>
    <property type="molecule type" value="Genomic_DNA"/>
</dbReference>
<dbReference type="GO" id="GO:0048278">
    <property type="term" value="P:vesicle docking"/>
    <property type="evidence" value="ECO:0007669"/>
    <property type="project" value="TreeGrafter"/>
</dbReference>
<organism evidence="14 15">
    <name type="scientific">Neolecta irregularis (strain DAH-3)</name>
    <dbReference type="NCBI Taxonomy" id="1198029"/>
    <lineage>
        <taxon>Eukaryota</taxon>
        <taxon>Fungi</taxon>
        <taxon>Dikarya</taxon>
        <taxon>Ascomycota</taxon>
        <taxon>Taphrinomycotina</taxon>
        <taxon>Neolectales</taxon>
        <taxon>Neolectaceae</taxon>
        <taxon>Neolecta</taxon>
    </lineage>
</organism>
<dbReference type="GO" id="GO:0006886">
    <property type="term" value="P:intracellular protein transport"/>
    <property type="evidence" value="ECO:0007669"/>
    <property type="project" value="InterPro"/>
</dbReference>
<name>A0A1U7LMM8_NEOID</name>
<evidence type="ECO:0000256" key="5">
    <source>
        <dbReference type="ARBA" id="ARBA00022927"/>
    </source>
</evidence>
<evidence type="ECO:0000256" key="11">
    <source>
        <dbReference type="SAM" id="MobiDB-lite"/>
    </source>
</evidence>
<evidence type="ECO:0000259" key="13">
    <source>
        <dbReference type="PROSITE" id="PS50192"/>
    </source>
</evidence>
<reference evidence="14 15" key="1">
    <citation type="submission" date="2016-04" db="EMBL/GenBank/DDBJ databases">
        <title>Evolutionary innovation and constraint leading to complex multicellularity in the Ascomycota.</title>
        <authorList>
            <person name="Cisse O."/>
            <person name="Nguyen A."/>
            <person name="Hewitt D.A."/>
            <person name="Jedd G."/>
            <person name="Stajich J.E."/>
        </authorList>
    </citation>
    <scope>NUCLEOTIDE SEQUENCE [LARGE SCALE GENOMIC DNA]</scope>
    <source>
        <strain evidence="14 15">DAH-3</strain>
    </source>
</reference>
<keyword evidence="6 12" id="KW-1133">Transmembrane helix</keyword>
<evidence type="ECO:0000256" key="4">
    <source>
        <dbReference type="ARBA" id="ARBA00022692"/>
    </source>
</evidence>
<evidence type="ECO:0000256" key="1">
    <source>
        <dbReference type="ARBA" id="ARBA00004409"/>
    </source>
</evidence>